<dbReference type="EMBL" id="CAJVQA010076951">
    <property type="protein sequence ID" value="CAG8835820.1"/>
    <property type="molecule type" value="Genomic_DNA"/>
</dbReference>
<organism evidence="2 3">
    <name type="scientific">Cetraspora pellucida</name>
    <dbReference type="NCBI Taxonomy" id="1433469"/>
    <lineage>
        <taxon>Eukaryota</taxon>
        <taxon>Fungi</taxon>
        <taxon>Fungi incertae sedis</taxon>
        <taxon>Mucoromycota</taxon>
        <taxon>Glomeromycotina</taxon>
        <taxon>Glomeromycetes</taxon>
        <taxon>Diversisporales</taxon>
        <taxon>Gigasporaceae</taxon>
        <taxon>Cetraspora</taxon>
    </lineage>
</organism>
<dbReference type="SUPFAM" id="SSF47576">
    <property type="entry name" value="Calponin-homology domain, CH-domain"/>
    <property type="match status" value="1"/>
</dbReference>
<dbReference type="PANTHER" id="PTHR11915">
    <property type="entry name" value="SPECTRIN/FILAMIN RELATED CYTOSKELETAL PROTEIN"/>
    <property type="match status" value="1"/>
</dbReference>
<dbReference type="InterPro" id="IPR036872">
    <property type="entry name" value="CH_dom_sf"/>
</dbReference>
<keyword evidence="3" id="KW-1185">Reference proteome</keyword>
<reference evidence="2" key="1">
    <citation type="submission" date="2021-06" db="EMBL/GenBank/DDBJ databases">
        <authorList>
            <person name="Kallberg Y."/>
            <person name="Tangrot J."/>
            <person name="Rosling A."/>
        </authorList>
    </citation>
    <scope>NUCLEOTIDE SEQUENCE</scope>
    <source>
        <strain evidence="2">FL966</strain>
    </source>
</reference>
<evidence type="ECO:0000313" key="2">
    <source>
        <dbReference type="EMBL" id="CAG8835820.1"/>
    </source>
</evidence>
<dbReference type="Gene3D" id="1.10.418.10">
    <property type="entry name" value="Calponin-like domain"/>
    <property type="match status" value="1"/>
</dbReference>
<accession>A0A9N9KIZ0</accession>
<dbReference type="Pfam" id="PF00307">
    <property type="entry name" value="CH"/>
    <property type="match status" value="1"/>
</dbReference>
<protein>
    <submittedName>
        <fullName evidence="2">10610_t:CDS:1</fullName>
    </submittedName>
</protein>
<proteinExistence type="predicted"/>
<feature type="non-terminal residue" evidence="2">
    <location>
        <position position="98"/>
    </location>
</feature>
<name>A0A9N9KIZ0_9GLOM</name>
<dbReference type="Proteomes" id="UP000789759">
    <property type="component" value="Unassembled WGS sequence"/>
</dbReference>
<dbReference type="OrthoDB" id="10017054at2759"/>
<sequence length="98" mass="11202">RKTAPYEDVNVKDFTYSCALIHRHRPDLLNYDELNKSDRHGNTALAFEVAEKHLGIVKLLDVEDVCDIQKPDERSVMTYVAQYFHAFSELGMGEIVCG</sequence>
<feature type="domain" description="Calponin-homology (CH)" evidence="1">
    <location>
        <begin position="1"/>
        <end position="88"/>
    </location>
</feature>
<comment type="caution">
    <text evidence="2">The sequence shown here is derived from an EMBL/GenBank/DDBJ whole genome shotgun (WGS) entry which is preliminary data.</text>
</comment>
<feature type="non-terminal residue" evidence="2">
    <location>
        <position position="1"/>
    </location>
</feature>
<evidence type="ECO:0000313" key="3">
    <source>
        <dbReference type="Proteomes" id="UP000789759"/>
    </source>
</evidence>
<dbReference type="AlphaFoldDB" id="A0A9N9KIZ0"/>
<dbReference type="PROSITE" id="PS50021">
    <property type="entry name" value="CH"/>
    <property type="match status" value="1"/>
</dbReference>
<gene>
    <name evidence="2" type="ORF">CPELLU_LOCUS21296</name>
</gene>
<dbReference type="InterPro" id="IPR001715">
    <property type="entry name" value="CH_dom"/>
</dbReference>
<evidence type="ECO:0000259" key="1">
    <source>
        <dbReference type="PROSITE" id="PS50021"/>
    </source>
</evidence>